<keyword evidence="6" id="KW-1185">Reference proteome</keyword>
<dbReference type="Gene3D" id="1.10.533.10">
    <property type="entry name" value="Death Domain, Fas"/>
    <property type="match status" value="1"/>
</dbReference>
<dbReference type="Pfam" id="PF21296">
    <property type="entry name" value="WHD_APAF1"/>
    <property type="match status" value="1"/>
</dbReference>
<keyword evidence="2" id="KW-0677">Repeat</keyword>
<dbReference type="InterPro" id="IPR048975">
    <property type="entry name" value="WHD_APAF1"/>
</dbReference>
<evidence type="ECO:0000256" key="2">
    <source>
        <dbReference type="ARBA" id="ARBA00022737"/>
    </source>
</evidence>
<feature type="domain" description="CARD" evidence="5">
    <location>
        <begin position="1"/>
        <end position="90"/>
    </location>
</feature>
<dbReference type="InterPro" id="IPR041452">
    <property type="entry name" value="APAF1_C"/>
</dbReference>
<organism evidence="6 7">
    <name type="scientific">Priapulus caudatus</name>
    <name type="common">Priapulid worm</name>
    <dbReference type="NCBI Taxonomy" id="37621"/>
    <lineage>
        <taxon>Eukaryota</taxon>
        <taxon>Metazoa</taxon>
        <taxon>Ecdysozoa</taxon>
        <taxon>Scalidophora</taxon>
        <taxon>Priapulida</taxon>
        <taxon>Priapulimorpha</taxon>
        <taxon>Priapulimorphida</taxon>
        <taxon>Priapulidae</taxon>
        <taxon>Priapulus</taxon>
    </lineage>
</organism>
<dbReference type="InterPro" id="IPR019775">
    <property type="entry name" value="WD40_repeat_CS"/>
</dbReference>
<evidence type="ECO:0000256" key="1">
    <source>
        <dbReference type="ARBA" id="ARBA00022574"/>
    </source>
</evidence>
<dbReference type="InterPro" id="IPR042197">
    <property type="entry name" value="Apaf_helical"/>
</dbReference>
<dbReference type="CDD" id="cd01671">
    <property type="entry name" value="CARD"/>
    <property type="match status" value="1"/>
</dbReference>
<feature type="compositionally biased region" description="Basic and acidic residues" evidence="4">
    <location>
        <begin position="658"/>
        <end position="674"/>
    </location>
</feature>
<accession>A0ABM1EEQ4</accession>
<dbReference type="Pfam" id="PF00400">
    <property type="entry name" value="WD40"/>
    <property type="match status" value="5"/>
</dbReference>
<dbReference type="PROSITE" id="PS50082">
    <property type="entry name" value="WD_REPEATS_2"/>
    <property type="match status" value="4"/>
</dbReference>
<dbReference type="InterPro" id="IPR001680">
    <property type="entry name" value="WD40_rpt"/>
</dbReference>
<feature type="repeat" description="WD" evidence="3">
    <location>
        <begin position="700"/>
        <end position="741"/>
    </location>
</feature>
<proteinExistence type="predicted"/>
<dbReference type="PROSITE" id="PS50209">
    <property type="entry name" value="CARD"/>
    <property type="match status" value="1"/>
</dbReference>
<evidence type="ECO:0000256" key="3">
    <source>
        <dbReference type="PROSITE-ProRule" id="PRU00221"/>
    </source>
</evidence>
<dbReference type="InterPro" id="IPR036322">
    <property type="entry name" value="WD40_repeat_dom_sf"/>
</dbReference>
<feature type="repeat" description="WD" evidence="3">
    <location>
        <begin position="566"/>
        <end position="607"/>
    </location>
</feature>
<evidence type="ECO:0000313" key="6">
    <source>
        <dbReference type="Proteomes" id="UP000695022"/>
    </source>
</evidence>
<reference evidence="7" key="1">
    <citation type="submission" date="2025-08" db="UniProtKB">
        <authorList>
            <consortium name="RefSeq"/>
        </authorList>
    </citation>
    <scope>IDENTIFICATION</scope>
</reference>
<dbReference type="GeneID" id="106811529"/>
<dbReference type="PROSITE" id="PS00678">
    <property type="entry name" value="WD_REPEATS_1"/>
    <property type="match status" value="2"/>
</dbReference>
<gene>
    <name evidence="7" type="primary">LOC106811529</name>
</gene>
<dbReference type="InterPro" id="IPR001315">
    <property type="entry name" value="CARD"/>
</dbReference>
<evidence type="ECO:0000259" key="5">
    <source>
        <dbReference type="PROSITE" id="PS50209"/>
    </source>
</evidence>
<feature type="region of interest" description="Disordered" evidence="4">
    <location>
        <begin position="648"/>
        <end position="674"/>
    </location>
</feature>
<feature type="repeat" description="WD" evidence="3">
    <location>
        <begin position="608"/>
        <end position="642"/>
    </location>
</feature>
<dbReference type="Gene3D" id="1.10.10.10">
    <property type="entry name" value="Winged helix-like DNA-binding domain superfamily/Winged helix DNA-binding domain"/>
    <property type="match status" value="1"/>
</dbReference>
<dbReference type="Gene3D" id="2.130.10.10">
    <property type="entry name" value="YVTN repeat-like/Quinoprotein amine dehydrogenase"/>
    <property type="match status" value="3"/>
</dbReference>
<dbReference type="SUPFAM" id="SSF50978">
    <property type="entry name" value="WD40 repeat-like"/>
    <property type="match status" value="1"/>
</dbReference>
<dbReference type="InterPro" id="IPR011029">
    <property type="entry name" value="DEATH-like_dom_sf"/>
</dbReference>
<dbReference type="SUPFAM" id="SSF52540">
    <property type="entry name" value="P-loop containing nucleoside triphosphate hydrolases"/>
    <property type="match status" value="1"/>
</dbReference>
<dbReference type="PANTHER" id="PTHR22845:SF5">
    <property type="entry name" value="APOPTOTIC PROTEASE-ACTIVATING FACTOR 1"/>
    <property type="match status" value="1"/>
</dbReference>
<keyword evidence="1 3" id="KW-0853">WD repeat</keyword>
<evidence type="ECO:0000256" key="4">
    <source>
        <dbReference type="SAM" id="MobiDB-lite"/>
    </source>
</evidence>
<sequence length="831" mass="93213">MDERLRSALIVNASLVVDNVYTEFLTPFLIADSILNFAECELIESERTHPLKAAKLLQILHTKDSSAYHGFRAALARAGYDYIAEKMDGDVSARQMAQAEKAAPLRKPTLEGKLNLISSIAKFYVPDLTPNQGLFWYFFTEMFEHFREFFIWVFQINAFIYTAPLAVKLRDEPPLLWFMLVGLMAIFKSYPSIGDVGLYLAMLPLWSHLTKCKQGRIMITTRDSSVTDIVSGPVYKVSISPGMSKDQCLEAFARWTNIDMQQLPPEATLIYKECSGLPLAITMLGALLRDHPNRWQFYLEKLQQRDLRRIKKMLAYEYPTLAEAIDMSISNLEPCCQRLYRDFAVFADGMKVPTEVFCSLWDMDVEDVEDVMKALADKSLVYQQPREPGSDDLLHSIHDLQLDFLKLATPDISKLHQKFVDSYKRVCRGELWNLPNDGYIHWFLLYHLFKARLYSEVAEVLLDLRFVDAKVRVTGPADLLHDYIRYGKVIDHHAPSKKRDFEQFVSVHAHLLAGAEMPDVMQLALCQPSDTEVYRQARVHAEHNPCSFYLNWCNKASVLNSCLLTTKLHKGAVRYACFTPDGSKVFSAAADNMVKLWDAQAGQELFAFMGHRDTVYCCALSSDDQRLVTCSADGTAKLWSVDKKLLGKTPEQLSDSPPVKEGKGPSPNLKDETTHPMFYESYSSSLTNPDSDEDNSLHTFTGHKGDVQGCATSHAGYRVVTCGLDCTVRLWNMDTLEQELLLSGHTGAVNGCHFSPDDARILSCSDDQTAIVWDSATGGALVTYAGHRGGDHGTGVTSAGFSCDGTLVASCADSQIQRFGDEKVYGLDVCS</sequence>
<name>A0ABM1EEQ4_PRICU</name>
<dbReference type="Pfam" id="PF00619">
    <property type="entry name" value="CARD"/>
    <property type="match status" value="1"/>
</dbReference>
<dbReference type="InterPro" id="IPR036388">
    <property type="entry name" value="WH-like_DNA-bd_sf"/>
</dbReference>
<dbReference type="SMART" id="SM00320">
    <property type="entry name" value="WD40"/>
    <property type="match status" value="5"/>
</dbReference>
<dbReference type="Pfam" id="PF06728">
    <property type="entry name" value="PIG-U"/>
    <property type="match status" value="1"/>
</dbReference>
<evidence type="ECO:0000313" key="7">
    <source>
        <dbReference type="RefSeq" id="XP_014670675.1"/>
    </source>
</evidence>
<dbReference type="PANTHER" id="PTHR22845">
    <property type="entry name" value="APOPTOTIC PROTEASE-ACTIVATING FACTOR 1"/>
    <property type="match status" value="1"/>
</dbReference>
<feature type="repeat" description="WD" evidence="3">
    <location>
        <begin position="742"/>
        <end position="783"/>
    </location>
</feature>
<dbReference type="CDD" id="cd00200">
    <property type="entry name" value="WD40"/>
    <property type="match status" value="1"/>
</dbReference>
<dbReference type="InterPro" id="IPR015943">
    <property type="entry name" value="WD40/YVTN_repeat-like_dom_sf"/>
</dbReference>
<dbReference type="Gene3D" id="1.25.40.370">
    <property type="match status" value="1"/>
</dbReference>
<dbReference type="RefSeq" id="XP_014670675.1">
    <property type="nucleotide sequence ID" value="XM_014815189.1"/>
</dbReference>
<dbReference type="SUPFAM" id="SSF47986">
    <property type="entry name" value="DEATH domain"/>
    <property type="match status" value="1"/>
</dbReference>
<dbReference type="PROSITE" id="PS50294">
    <property type="entry name" value="WD_REPEATS_REGION"/>
    <property type="match status" value="4"/>
</dbReference>
<dbReference type="Gene3D" id="1.10.8.430">
    <property type="entry name" value="Helical domain of apoptotic protease-activating factors"/>
    <property type="match status" value="1"/>
</dbReference>
<protein>
    <submittedName>
        <fullName evidence="7">Apoptotic protease-activating factor 1-like</fullName>
    </submittedName>
</protein>
<dbReference type="Pfam" id="PF17908">
    <property type="entry name" value="APAF1_C"/>
    <property type="match status" value="1"/>
</dbReference>
<dbReference type="Proteomes" id="UP000695022">
    <property type="component" value="Unplaced"/>
</dbReference>
<dbReference type="InterPro" id="IPR027417">
    <property type="entry name" value="P-loop_NTPase"/>
</dbReference>